<gene>
    <name evidence="3" type="ORF">PRRU23_21530</name>
</gene>
<feature type="region of interest" description="Disordered" evidence="1">
    <location>
        <begin position="74"/>
        <end position="152"/>
    </location>
</feature>
<evidence type="ECO:0000256" key="2">
    <source>
        <dbReference type="SAM" id="SignalP"/>
    </source>
</evidence>
<dbReference type="Pfam" id="PF16231">
    <property type="entry name" value="DUF4890"/>
    <property type="match status" value="1"/>
</dbReference>
<dbReference type="Gene3D" id="1.20.120.1490">
    <property type="match status" value="1"/>
</dbReference>
<accession>A0AA37HZ45</accession>
<sequence length="152" mass="17561">MKGKTMMKKMMLTMVALATMTMAMAQNDFNGDNNKSGRKPFTVKQHTEMMAEVLKLSDDQKAQLLSLNEAYKDVISRPGRGGGRPKMDNTSNSEQQRPEMTEEMKAKMKEMKEKRQEYDTKLKSILTESQYKSYQEMHQKRGGKKHDKRNDA</sequence>
<keyword evidence="2" id="KW-0732">Signal</keyword>
<evidence type="ECO:0000313" key="3">
    <source>
        <dbReference type="EMBL" id="GJG28453.1"/>
    </source>
</evidence>
<proteinExistence type="predicted"/>
<evidence type="ECO:0008006" key="5">
    <source>
        <dbReference type="Google" id="ProtNLM"/>
    </source>
</evidence>
<dbReference type="Proteomes" id="UP000887043">
    <property type="component" value="Unassembled WGS sequence"/>
</dbReference>
<feature type="compositionally biased region" description="Basic residues" evidence="1">
    <location>
        <begin position="140"/>
        <end position="152"/>
    </location>
</feature>
<feature type="chain" id="PRO_5041336084" description="DUF4890 domain-containing protein" evidence="2">
    <location>
        <begin position="26"/>
        <end position="152"/>
    </location>
</feature>
<evidence type="ECO:0000256" key="1">
    <source>
        <dbReference type="SAM" id="MobiDB-lite"/>
    </source>
</evidence>
<feature type="compositionally biased region" description="Basic and acidic residues" evidence="1">
    <location>
        <begin position="96"/>
        <end position="122"/>
    </location>
</feature>
<dbReference type="EMBL" id="BPTR01000001">
    <property type="protein sequence ID" value="GJG28453.1"/>
    <property type="molecule type" value="Genomic_DNA"/>
</dbReference>
<feature type="signal peptide" evidence="2">
    <location>
        <begin position="1"/>
        <end position="25"/>
    </location>
</feature>
<dbReference type="RefSeq" id="WP_039871005.1">
    <property type="nucleotide sequence ID" value="NZ_BPTR01000001.1"/>
</dbReference>
<organism evidence="3 4">
    <name type="scientific">Segatella bryantii</name>
    <name type="common">Prevotella bryantii</name>
    <dbReference type="NCBI Taxonomy" id="77095"/>
    <lineage>
        <taxon>Bacteria</taxon>
        <taxon>Pseudomonadati</taxon>
        <taxon>Bacteroidota</taxon>
        <taxon>Bacteroidia</taxon>
        <taxon>Bacteroidales</taxon>
        <taxon>Prevotellaceae</taxon>
        <taxon>Segatella</taxon>
    </lineage>
</organism>
<dbReference type="InterPro" id="IPR032612">
    <property type="entry name" value="DUF4890"/>
</dbReference>
<comment type="caution">
    <text evidence="3">The sequence shown here is derived from an EMBL/GenBank/DDBJ whole genome shotgun (WGS) entry which is preliminary data.</text>
</comment>
<name>A0AA37HZ45_SEGBR</name>
<protein>
    <recommendedName>
        <fullName evidence="5">DUF4890 domain-containing protein</fullName>
    </recommendedName>
</protein>
<evidence type="ECO:0000313" key="4">
    <source>
        <dbReference type="Proteomes" id="UP000887043"/>
    </source>
</evidence>
<reference evidence="3" key="1">
    <citation type="submission" date="2021-08" db="EMBL/GenBank/DDBJ databases">
        <title>Prevotella lacticifex sp. nov., isolated from rumen of cow.</title>
        <authorList>
            <person name="Shinkai T."/>
            <person name="Ikeyama N."/>
            <person name="Kumagai M."/>
            <person name="Ohmori H."/>
            <person name="Sakamoto M."/>
            <person name="Ohkuma M."/>
            <person name="Mitsumori M."/>
        </authorList>
    </citation>
    <scope>NUCLEOTIDE SEQUENCE</scope>
    <source>
        <strain evidence="3">DSM 11371</strain>
    </source>
</reference>
<dbReference type="AlphaFoldDB" id="A0AA37HZ45"/>